<dbReference type="STRING" id="418495.SAMN05216215_102880"/>
<reference evidence="2" key="1">
    <citation type="submission" date="2016-10" db="EMBL/GenBank/DDBJ databases">
        <authorList>
            <person name="Varghese N."/>
            <person name="Submissions S."/>
        </authorList>
    </citation>
    <scope>NUCLEOTIDE SEQUENCE [LARGE SCALE GENOMIC DNA]</scope>
    <source>
        <strain evidence="2">CGMCC 4.3530</strain>
    </source>
</reference>
<name>A0A1H3KKR0_9PSEU</name>
<dbReference type="AlphaFoldDB" id="A0A1H3KKR0"/>
<dbReference type="EMBL" id="FNOK01000028">
    <property type="protein sequence ID" value="SDY52666.1"/>
    <property type="molecule type" value="Genomic_DNA"/>
</dbReference>
<keyword evidence="2" id="KW-1185">Reference proteome</keyword>
<gene>
    <name evidence="1" type="ORF">SAMN05216215_102880</name>
</gene>
<evidence type="ECO:0000313" key="2">
    <source>
        <dbReference type="Proteomes" id="UP000199529"/>
    </source>
</evidence>
<protein>
    <submittedName>
        <fullName evidence="1">Uncharacterized protein</fullName>
    </submittedName>
</protein>
<organism evidence="1 2">
    <name type="scientific">Saccharopolyspora shandongensis</name>
    <dbReference type="NCBI Taxonomy" id="418495"/>
    <lineage>
        <taxon>Bacteria</taxon>
        <taxon>Bacillati</taxon>
        <taxon>Actinomycetota</taxon>
        <taxon>Actinomycetes</taxon>
        <taxon>Pseudonocardiales</taxon>
        <taxon>Pseudonocardiaceae</taxon>
        <taxon>Saccharopolyspora</taxon>
    </lineage>
</organism>
<accession>A0A1H3KKR0</accession>
<dbReference type="Proteomes" id="UP000199529">
    <property type="component" value="Unassembled WGS sequence"/>
</dbReference>
<proteinExistence type="predicted"/>
<evidence type="ECO:0000313" key="1">
    <source>
        <dbReference type="EMBL" id="SDY52666.1"/>
    </source>
</evidence>
<sequence>MNTGLTLLILKVARRALLALAVLPFVEVRTAPYGGLSASRT</sequence>